<evidence type="ECO:0000259" key="1">
    <source>
        <dbReference type="Pfam" id="PF10074"/>
    </source>
</evidence>
<keyword evidence="3" id="KW-1185">Reference proteome</keyword>
<feature type="domain" description="T6SS Transcription factor RovC-like DNA binding" evidence="1">
    <location>
        <begin position="92"/>
        <end position="195"/>
    </location>
</feature>
<protein>
    <submittedName>
        <fullName evidence="2">DUF2285 domain-containing protein</fullName>
    </submittedName>
</protein>
<reference evidence="2 3" key="1">
    <citation type="submission" date="2020-04" db="EMBL/GenBank/DDBJ databases">
        <title>Description of novel Gluconacetobacter.</title>
        <authorList>
            <person name="Sombolestani A."/>
        </authorList>
    </citation>
    <scope>NUCLEOTIDE SEQUENCE [LARGE SCALE GENOMIC DNA]</scope>
    <source>
        <strain evidence="2 3">LMG 21312</strain>
    </source>
</reference>
<dbReference type="Pfam" id="PF10074">
    <property type="entry name" value="RovC_DNA-bd"/>
    <property type="match status" value="1"/>
</dbReference>
<evidence type="ECO:0000313" key="3">
    <source>
        <dbReference type="Proteomes" id="UP000561066"/>
    </source>
</evidence>
<accession>A0A7W4J8B5</accession>
<dbReference type="EMBL" id="JABEQH010000015">
    <property type="protein sequence ID" value="MBB2176566.1"/>
    <property type="molecule type" value="Genomic_DNA"/>
</dbReference>
<evidence type="ECO:0000313" key="2">
    <source>
        <dbReference type="EMBL" id="MBB2176566.1"/>
    </source>
</evidence>
<dbReference type="Proteomes" id="UP000561066">
    <property type="component" value="Unassembled WGS sequence"/>
</dbReference>
<organism evidence="2 3">
    <name type="scientific">Gluconacetobacter johannae</name>
    <dbReference type="NCBI Taxonomy" id="112140"/>
    <lineage>
        <taxon>Bacteria</taxon>
        <taxon>Pseudomonadati</taxon>
        <taxon>Pseudomonadota</taxon>
        <taxon>Alphaproteobacteria</taxon>
        <taxon>Acetobacterales</taxon>
        <taxon>Acetobacteraceae</taxon>
        <taxon>Gluconacetobacter</taxon>
    </lineage>
</organism>
<name>A0A7W4J8B5_9PROT</name>
<sequence>MPRRSPGAGGCDFESVRTALNPRSALWTAAVLPGVIALADLPAGLADPDHPPLASVFIGVSADQTGDVLIQRSGALLRLHVVAAGMDMPSVVLPFDALFEVRVQAALRLWRAMTGRRPGPNPATLSSERTRRLILALRALDGRAEGASYRDLACILPGGIDLSDRSWISHDARDRIKRLVQLGQGMVRGGYRRLLLHPYRGRV</sequence>
<dbReference type="InterPro" id="IPR018754">
    <property type="entry name" value="RovC-like_DNA-bd"/>
</dbReference>
<dbReference type="AlphaFoldDB" id="A0A7W4J8B5"/>
<comment type="caution">
    <text evidence="2">The sequence shown here is derived from an EMBL/GenBank/DDBJ whole genome shotgun (WGS) entry which is preliminary data.</text>
</comment>
<proteinExistence type="predicted"/>
<gene>
    <name evidence="2" type="ORF">HLH21_11600</name>
</gene>